<reference evidence="1 2" key="1">
    <citation type="journal article" date="2007" name="Int. J. Syst. Evol. Microbiol.">
        <title>Paenibacillus ginsengarvi sp. nov., isolated from soil from ginseng cultivation.</title>
        <authorList>
            <person name="Yoon M.H."/>
            <person name="Ten L.N."/>
            <person name="Im W.T."/>
        </authorList>
    </citation>
    <scope>NUCLEOTIDE SEQUENCE [LARGE SCALE GENOMIC DNA]</scope>
    <source>
        <strain evidence="1 2">KCTC 13059</strain>
    </source>
</reference>
<evidence type="ECO:0000313" key="1">
    <source>
        <dbReference type="EMBL" id="RKN84891.1"/>
    </source>
</evidence>
<sequence>MNRHTITEQDMAEEAALIQAIYPIFIEEIDRIEAARGKLSDFQLMRAAARSKDAMGSLSWERRQTVNAIFETYFEKYRQYGRKGADDWIVLTFGSSRKAIVQRVYGHNKGYLGSGETSVGSRIEELSRLLLEKEAELLWIHRELNLLQGLVASDRQQEDDE</sequence>
<dbReference type="AlphaFoldDB" id="A0A3B0CJ84"/>
<comment type="caution">
    <text evidence="1">The sequence shown here is derived from an EMBL/GenBank/DDBJ whole genome shotgun (WGS) entry which is preliminary data.</text>
</comment>
<gene>
    <name evidence="1" type="ORF">D7M11_10185</name>
</gene>
<dbReference type="EMBL" id="RBAH01000006">
    <property type="protein sequence ID" value="RKN84891.1"/>
    <property type="molecule type" value="Genomic_DNA"/>
</dbReference>
<dbReference type="OrthoDB" id="2600604at2"/>
<evidence type="ECO:0000313" key="2">
    <source>
        <dbReference type="Proteomes" id="UP000282311"/>
    </source>
</evidence>
<accession>A0A3B0CJ84</accession>
<keyword evidence="2" id="KW-1185">Reference proteome</keyword>
<dbReference type="RefSeq" id="WP_120747097.1">
    <property type="nucleotide sequence ID" value="NZ_RBAH01000006.1"/>
</dbReference>
<name>A0A3B0CJ84_9BACL</name>
<organism evidence="1 2">
    <name type="scientific">Paenibacillus ginsengarvi</name>
    <dbReference type="NCBI Taxonomy" id="400777"/>
    <lineage>
        <taxon>Bacteria</taxon>
        <taxon>Bacillati</taxon>
        <taxon>Bacillota</taxon>
        <taxon>Bacilli</taxon>
        <taxon>Bacillales</taxon>
        <taxon>Paenibacillaceae</taxon>
        <taxon>Paenibacillus</taxon>
    </lineage>
</organism>
<protein>
    <submittedName>
        <fullName evidence="1">Uncharacterized protein</fullName>
    </submittedName>
</protein>
<proteinExistence type="predicted"/>
<dbReference type="Proteomes" id="UP000282311">
    <property type="component" value="Unassembled WGS sequence"/>
</dbReference>